<proteinExistence type="predicted"/>
<keyword evidence="2" id="KW-1185">Reference proteome</keyword>
<organism evidence="3">
    <name type="scientific">Onchocerca flexuosa</name>
    <dbReference type="NCBI Taxonomy" id="387005"/>
    <lineage>
        <taxon>Eukaryota</taxon>
        <taxon>Metazoa</taxon>
        <taxon>Ecdysozoa</taxon>
        <taxon>Nematoda</taxon>
        <taxon>Chromadorea</taxon>
        <taxon>Rhabditida</taxon>
        <taxon>Spirurina</taxon>
        <taxon>Spiruromorpha</taxon>
        <taxon>Filarioidea</taxon>
        <taxon>Onchocercidae</taxon>
        <taxon>Onchocerca</taxon>
    </lineage>
</organism>
<dbReference type="WBParaSite" id="OFLC_0000830501-mRNA-1">
    <property type="protein sequence ID" value="OFLC_0000830501-mRNA-1"/>
    <property type="gene ID" value="OFLC_0000830501"/>
</dbReference>
<evidence type="ECO:0000313" key="3">
    <source>
        <dbReference type="WBParaSite" id="OFLC_0000830501-mRNA-1"/>
    </source>
</evidence>
<reference evidence="1 2" key="2">
    <citation type="submission" date="2018-11" db="EMBL/GenBank/DDBJ databases">
        <authorList>
            <consortium name="Pathogen Informatics"/>
        </authorList>
    </citation>
    <scope>NUCLEOTIDE SEQUENCE [LARGE SCALE GENOMIC DNA]</scope>
</reference>
<dbReference type="STRING" id="387005.A0A183HLE4"/>
<evidence type="ECO:0000313" key="1">
    <source>
        <dbReference type="EMBL" id="VDO55039.1"/>
    </source>
</evidence>
<protein>
    <submittedName>
        <fullName evidence="3">Peptidase S1 domain-containing protein</fullName>
    </submittedName>
</protein>
<dbReference type="AlphaFoldDB" id="A0A183HLE4"/>
<reference evidence="3" key="1">
    <citation type="submission" date="2016-06" db="UniProtKB">
        <authorList>
            <consortium name="WormBaseParasite"/>
        </authorList>
    </citation>
    <scope>IDENTIFICATION</scope>
</reference>
<dbReference type="InterPro" id="IPR043504">
    <property type="entry name" value="Peptidase_S1_PA_chymotrypsin"/>
</dbReference>
<dbReference type="Gene3D" id="2.40.10.10">
    <property type="entry name" value="Trypsin-like serine proteases"/>
    <property type="match status" value="1"/>
</dbReference>
<dbReference type="Proteomes" id="UP000267606">
    <property type="component" value="Unassembled WGS sequence"/>
</dbReference>
<dbReference type="InterPro" id="IPR009003">
    <property type="entry name" value="Peptidase_S1_PA"/>
</dbReference>
<dbReference type="EMBL" id="UZAJ01009277">
    <property type="protein sequence ID" value="VDO55039.1"/>
    <property type="molecule type" value="Genomic_DNA"/>
</dbReference>
<dbReference type="SUPFAM" id="SSF50494">
    <property type="entry name" value="Trypsin-like serine proteases"/>
    <property type="match status" value="1"/>
</dbReference>
<evidence type="ECO:0000313" key="2">
    <source>
        <dbReference type="Proteomes" id="UP000267606"/>
    </source>
</evidence>
<name>A0A183HLE4_9BILA</name>
<accession>A0A183HLE4</accession>
<sequence>MRITLLDINVCSGVIITFRHIITAASCLDFNENGLKKTSVSEFKIYGGSTCLYINLTNENHDNILRFACPTEDENTLKVASIKPIALLVPMSSVINNVASIRGVPFYEAFSDIAIFEVEPIDKLAETLNEKNKDLVEAQVNFDVACISEPTIRNEGAGYIIASYGRRSKFSSAHFTTRRITRNLFNDHGKNPINVKLNVILENNVYIDECPASIPMQACARIMIIEGEQTATE</sequence>
<gene>
    <name evidence="1" type="ORF">OFLC_LOCUS8305</name>
</gene>